<proteinExistence type="predicted"/>
<evidence type="ECO:0000313" key="4">
    <source>
        <dbReference type="Proteomes" id="UP000800235"/>
    </source>
</evidence>
<dbReference type="Proteomes" id="UP000800235">
    <property type="component" value="Unassembled WGS sequence"/>
</dbReference>
<dbReference type="EMBL" id="MU007035">
    <property type="protein sequence ID" value="KAF2431000.1"/>
    <property type="molecule type" value="Genomic_DNA"/>
</dbReference>
<accession>A0A9P4TYS7</accession>
<dbReference type="PANTHER" id="PTHR33178">
    <property type="match status" value="1"/>
</dbReference>
<evidence type="ECO:0000313" key="3">
    <source>
        <dbReference type="EMBL" id="KAF2431000.1"/>
    </source>
</evidence>
<dbReference type="PANTHER" id="PTHR33178:SF10">
    <property type="entry name" value="STRESS-RESPONSE A_B BARREL DOMAIN-CONTAINING PROTEIN"/>
    <property type="match status" value="1"/>
</dbReference>
<dbReference type="AlphaFoldDB" id="A0A9P4TYS7"/>
<sequence length="111" mass="12441">MGITHIVLFKFKSSASPEDVDNICQKMLALKDHCIHPTNRQPYIKSASGGIDNSPEGVQNGITHAFVMEFENAEVRDYYVDKDPVHDEFKKLAGKVLEKAQVIDFSDGVFK</sequence>
<dbReference type="Pfam" id="PF07876">
    <property type="entry name" value="Dabb"/>
    <property type="match status" value="1"/>
</dbReference>
<organism evidence="3 4">
    <name type="scientific">Tothia fuscella</name>
    <dbReference type="NCBI Taxonomy" id="1048955"/>
    <lineage>
        <taxon>Eukaryota</taxon>
        <taxon>Fungi</taxon>
        <taxon>Dikarya</taxon>
        <taxon>Ascomycota</taxon>
        <taxon>Pezizomycotina</taxon>
        <taxon>Dothideomycetes</taxon>
        <taxon>Pleosporomycetidae</taxon>
        <taxon>Venturiales</taxon>
        <taxon>Cylindrosympodiaceae</taxon>
        <taxon>Tothia</taxon>
    </lineage>
</organism>
<dbReference type="InterPro" id="IPR044662">
    <property type="entry name" value="HS1/DABB1-like"/>
</dbReference>
<feature type="domain" description="Stress-response A/B barrel" evidence="2">
    <location>
        <begin position="3"/>
        <end position="105"/>
    </location>
</feature>
<comment type="subunit">
    <text evidence="1">Homodimer.</text>
</comment>
<dbReference type="InterPro" id="IPR013097">
    <property type="entry name" value="Dabb"/>
</dbReference>
<keyword evidence="4" id="KW-1185">Reference proteome</keyword>
<protein>
    <recommendedName>
        <fullName evidence="2">Stress-response A/B barrel domain-containing protein</fullName>
    </recommendedName>
</protein>
<dbReference type="SMART" id="SM00886">
    <property type="entry name" value="Dabb"/>
    <property type="match status" value="1"/>
</dbReference>
<gene>
    <name evidence="3" type="ORF">EJ08DRAFT_649313</name>
</gene>
<name>A0A9P4TYS7_9PEZI</name>
<evidence type="ECO:0000256" key="1">
    <source>
        <dbReference type="ARBA" id="ARBA00011738"/>
    </source>
</evidence>
<dbReference type="SUPFAM" id="SSF54909">
    <property type="entry name" value="Dimeric alpha+beta barrel"/>
    <property type="match status" value="1"/>
</dbReference>
<comment type="caution">
    <text evidence="3">The sequence shown here is derived from an EMBL/GenBank/DDBJ whole genome shotgun (WGS) entry which is preliminary data.</text>
</comment>
<reference evidence="3" key="1">
    <citation type="journal article" date="2020" name="Stud. Mycol.">
        <title>101 Dothideomycetes genomes: a test case for predicting lifestyles and emergence of pathogens.</title>
        <authorList>
            <person name="Haridas S."/>
            <person name="Albert R."/>
            <person name="Binder M."/>
            <person name="Bloem J."/>
            <person name="Labutti K."/>
            <person name="Salamov A."/>
            <person name="Andreopoulos B."/>
            <person name="Baker S."/>
            <person name="Barry K."/>
            <person name="Bills G."/>
            <person name="Bluhm B."/>
            <person name="Cannon C."/>
            <person name="Castanera R."/>
            <person name="Culley D."/>
            <person name="Daum C."/>
            <person name="Ezra D."/>
            <person name="Gonzalez J."/>
            <person name="Henrissat B."/>
            <person name="Kuo A."/>
            <person name="Liang C."/>
            <person name="Lipzen A."/>
            <person name="Lutzoni F."/>
            <person name="Magnuson J."/>
            <person name="Mondo S."/>
            <person name="Nolan M."/>
            <person name="Ohm R."/>
            <person name="Pangilinan J."/>
            <person name="Park H.-J."/>
            <person name="Ramirez L."/>
            <person name="Alfaro M."/>
            <person name="Sun H."/>
            <person name="Tritt A."/>
            <person name="Yoshinaga Y."/>
            <person name="Zwiers L.-H."/>
            <person name="Turgeon B."/>
            <person name="Goodwin S."/>
            <person name="Spatafora J."/>
            <person name="Crous P."/>
            <person name="Grigoriev I."/>
        </authorList>
    </citation>
    <scope>NUCLEOTIDE SEQUENCE</scope>
    <source>
        <strain evidence="3">CBS 130266</strain>
    </source>
</reference>
<dbReference type="OrthoDB" id="1601230at2759"/>
<dbReference type="Gene3D" id="3.30.70.100">
    <property type="match status" value="1"/>
</dbReference>
<dbReference type="InterPro" id="IPR011008">
    <property type="entry name" value="Dimeric_a/b-barrel"/>
</dbReference>
<dbReference type="PROSITE" id="PS51502">
    <property type="entry name" value="S_R_A_B_BARREL"/>
    <property type="match status" value="1"/>
</dbReference>
<evidence type="ECO:0000259" key="2">
    <source>
        <dbReference type="PROSITE" id="PS51502"/>
    </source>
</evidence>